<dbReference type="EMBL" id="BMKB01000003">
    <property type="protein sequence ID" value="GGA49440.1"/>
    <property type="molecule type" value="Genomic_DNA"/>
</dbReference>
<dbReference type="Pfam" id="PF03460">
    <property type="entry name" value="NIR_SIR_ferr"/>
    <property type="match status" value="1"/>
</dbReference>
<dbReference type="GO" id="GO:0046872">
    <property type="term" value="F:metal ion binding"/>
    <property type="evidence" value="ECO:0007669"/>
    <property type="project" value="UniProtKB-KW"/>
</dbReference>
<evidence type="ECO:0000256" key="5">
    <source>
        <dbReference type="ARBA" id="ARBA00023004"/>
    </source>
</evidence>
<evidence type="ECO:0000313" key="8">
    <source>
        <dbReference type="EMBL" id="GGA49440.1"/>
    </source>
</evidence>
<keyword evidence="5" id="KW-0408">Iron</keyword>
<evidence type="ECO:0000259" key="7">
    <source>
        <dbReference type="Pfam" id="PF03460"/>
    </source>
</evidence>
<evidence type="ECO:0000256" key="6">
    <source>
        <dbReference type="ARBA" id="ARBA00023014"/>
    </source>
</evidence>
<reference evidence="8 9" key="1">
    <citation type="journal article" date="2014" name="Int. J. Syst. Evol. Microbiol.">
        <title>Complete genome sequence of Corynebacterium casei LMG S-19264T (=DSM 44701T), isolated from a smear-ripened cheese.</title>
        <authorList>
            <consortium name="US DOE Joint Genome Institute (JGI-PGF)"/>
            <person name="Walter F."/>
            <person name="Albersmeier A."/>
            <person name="Kalinowski J."/>
            <person name="Ruckert C."/>
        </authorList>
    </citation>
    <scope>NUCLEOTIDE SEQUENCE [LARGE SCALE GENOMIC DNA]</scope>
    <source>
        <strain evidence="8 9">CGMCC 1.15896</strain>
    </source>
</reference>
<keyword evidence="1" id="KW-0004">4Fe-4S</keyword>
<keyword evidence="6" id="KW-0411">Iron-sulfur</keyword>
<evidence type="ECO:0000313" key="9">
    <source>
        <dbReference type="Proteomes" id="UP000596977"/>
    </source>
</evidence>
<keyword evidence="4" id="KW-0560">Oxidoreductase</keyword>
<protein>
    <submittedName>
        <fullName evidence="8">Precorrin-3B synthase</fullName>
    </submittedName>
</protein>
<dbReference type="GO" id="GO:0051539">
    <property type="term" value="F:4 iron, 4 sulfur cluster binding"/>
    <property type="evidence" value="ECO:0007669"/>
    <property type="project" value="UniProtKB-KW"/>
</dbReference>
<keyword evidence="9" id="KW-1185">Reference proteome</keyword>
<evidence type="ECO:0000256" key="4">
    <source>
        <dbReference type="ARBA" id="ARBA00023002"/>
    </source>
</evidence>
<dbReference type="InterPro" id="IPR045854">
    <property type="entry name" value="NO2/SO3_Rdtase_4Fe4S_sf"/>
</dbReference>
<sequence>MAVADGLLVRFRPVAEGFTPDQLEALASSARDYGNGLIEVTARGNVQVRGLTAETEQNFRMALDAAGIEAQTGVSIEISPIAGLDPKAVRDPRPLARAIRQVCDATLEKGPLSPKLSIVIVSGGQLLLDGLKADIRLIARHDCWILEVGGETIGALAEAQAAEAVGLILAMLQDEGPSSRGMDLQLGRIRAQLPFVDARPLTLTRPASYVLGPISLTDGGVALRIGLPFGQVKSAQLFALARSMRQYGVVDARPAPDRTLALTGFDSSAMQALSPALAAHGFWTRQDVGASRLTLCSGAEKSEIGIIQAAELAMALFAVAPDLIDGSFHIHVSTCAKGCPHAGRPGIMLCGNALTHYRGATQKPFASLDPGAMEASIVDLAARIRETRRPEDSTLESLDRLGHE</sequence>
<evidence type="ECO:0000256" key="1">
    <source>
        <dbReference type="ARBA" id="ARBA00022485"/>
    </source>
</evidence>
<evidence type="ECO:0000256" key="3">
    <source>
        <dbReference type="ARBA" id="ARBA00022723"/>
    </source>
</evidence>
<dbReference type="PANTHER" id="PTHR32439">
    <property type="entry name" value="FERREDOXIN--NITRITE REDUCTASE, CHLOROPLASTIC"/>
    <property type="match status" value="1"/>
</dbReference>
<proteinExistence type="predicted"/>
<gene>
    <name evidence="8" type="primary">cobG</name>
    <name evidence="8" type="ORF">GCM10011499_19140</name>
</gene>
<dbReference type="AlphaFoldDB" id="A0A916RCB0"/>
<dbReference type="SUPFAM" id="SSF56014">
    <property type="entry name" value="Nitrite and sulphite reductase 4Fe-4S domain-like"/>
    <property type="match status" value="1"/>
</dbReference>
<dbReference type="Proteomes" id="UP000596977">
    <property type="component" value="Unassembled WGS sequence"/>
</dbReference>
<dbReference type="InterPro" id="IPR051329">
    <property type="entry name" value="NIR_SIR_4Fe-4S"/>
</dbReference>
<feature type="domain" description="Nitrite/Sulfite reductase ferredoxin-like" evidence="7">
    <location>
        <begin position="5"/>
        <end position="55"/>
    </location>
</feature>
<dbReference type="Gene3D" id="3.90.480.20">
    <property type="match status" value="1"/>
</dbReference>
<dbReference type="InterPro" id="IPR036136">
    <property type="entry name" value="Nit/Sulf_reduc_fer-like_dom_sf"/>
</dbReference>
<evidence type="ECO:0000256" key="2">
    <source>
        <dbReference type="ARBA" id="ARBA00022617"/>
    </source>
</evidence>
<keyword evidence="3" id="KW-0479">Metal-binding</keyword>
<comment type="caution">
    <text evidence="8">The sequence shown here is derived from an EMBL/GenBank/DDBJ whole genome shotgun (WGS) entry which is preliminary data.</text>
</comment>
<organism evidence="8 9">
    <name type="scientific">Pelagibacterium lentulum</name>
    <dbReference type="NCBI Taxonomy" id="2029865"/>
    <lineage>
        <taxon>Bacteria</taxon>
        <taxon>Pseudomonadati</taxon>
        <taxon>Pseudomonadota</taxon>
        <taxon>Alphaproteobacteria</taxon>
        <taxon>Hyphomicrobiales</taxon>
        <taxon>Devosiaceae</taxon>
        <taxon>Pelagibacterium</taxon>
    </lineage>
</organism>
<dbReference type="PANTHER" id="PTHR32439:SF9">
    <property type="entry name" value="BLR3264 PROTEIN"/>
    <property type="match status" value="1"/>
</dbReference>
<name>A0A916RCB0_9HYPH</name>
<dbReference type="SUPFAM" id="SSF55124">
    <property type="entry name" value="Nitrite/Sulfite reductase N-terminal domain-like"/>
    <property type="match status" value="2"/>
</dbReference>
<accession>A0A916RCB0</accession>
<dbReference type="InterPro" id="IPR005117">
    <property type="entry name" value="NiRdtase/SiRdtase_haem-b_fer"/>
</dbReference>
<keyword evidence="2" id="KW-0349">Heme</keyword>
<dbReference type="GO" id="GO:0016491">
    <property type="term" value="F:oxidoreductase activity"/>
    <property type="evidence" value="ECO:0007669"/>
    <property type="project" value="UniProtKB-KW"/>
</dbReference>